<feature type="transmembrane region" description="Helical" evidence="8">
    <location>
        <begin position="202"/>
        <end position="221"/>
    </location>
</feature>
<keyword evidence="10" id="KW-1185">Reference proteome</keyword>
<dbReference type="SUPFAM" id="SSF103473">
    <property type="entry name" value="MFS general substrate transporter"/>
    <property type="match status" value="1"/>
</dbReference>
<dbReference type="NCBIfam" id="TIGR00885">
    <property type="entry name" value="fucP"/>
    <property type="match status" value="1"/>
</dbReference>
<keyword evidence="4" id="KW-1003">Cell membrane</keyword>
<sequence length="428" mass="47328">MNKDSINSSNSQKLMLIPLVLIISLFFLWGMANNLNDILISQFKKAFQLTDFQSGLVQSAFYLGYFFFALPASMVLRKYNYKTGIIIGLLLFSLGAFLFYPAAQNATYGFFLFALFVIASGLAFLETAANPYVTILGSPQTAAFRLNLAQAFNPIGCITGILVGQYFIFSGVEHDEATLSQMSSSAIEAYYKSEIHAVETPYLVISTVALLFSILFALVKFPKIQEQKSGKKDSLISSLSHLWKIKHFKLAVFTQFFYMGAQVCIWSFMIRYAKFSINGISDFDAAHYLTFSLIALTVGRFAGTFFMKYIKPNKLLAIYAIINIVLVFIGISSPNLIGVWALVISSFFMSIMYPTIFSLGLNQLGNETKTASSILVMAIVGGAILTAVMGFVSDITSISMAMIVPLVCFVLIALYGLYGYKVKNSIKL</sequence>
<dbReference type="AlphaFoldDB" id="A0A563D885"/>
<evidence type="ECO:0000256" key="4">
    <source>
        <dbReference type="ARBA" id="ARBA00022475"/>
    </source>
</evidence>
<dbReference type="InterPro" id="IPR036259">
    <property type="entry name" value="MFS_trans_sf"/>
</dbReference>
<dbReference type="NCBIfam" id="NF007524">
    <property type="entry name" value="PRK10133.1"/>
    <property type="match status" value="1"/>
</dbReference>
<organism evidence="9 10">
    <name type="scientific">Apibacter muscae</name>
    <dbReference type="NCBI Taxonomy" id="2509004"/>
    <lineage>
        <taxon>Bacteria</taxon>
        <taxon>Pseudomonadati</taxon>
        <taxon>Bacteroidota</taxon>
        <taxon>Flavobacteriia</taxon>
        <taxon>Flavobacteriales</taxon>
        <taxon>Weeksellaceae</taxon>
        <taxon>Apibacter</taxon>
    </lineage>
</organism>
<dbReference type="GO" id="GO:1904659">
    <property type="term" value="P:D-glucose transmembrane transport"/>
    <property type="evidence" value="ECO:0007669"/>
    <property type="project" value="InterPro"/>
</dbReference>
<comment type="function">
    <text evidence="1">Intake of glucose and galactose.</text>
</comment>
<feature type="transmembrane region" description="Helical" evidence="8">
    <location>
        <begin position="285"/>
        <end position="303"/>
    </location>
</feature>
<dbReference type="PANTHER" id="PTHR43702">
    <property type="entry name" value="L-FUCOSE-PROTON SYMPORTER"/>
    <property type="match status" value="1"/>
</dbReference>
<feature type="transmembrane region" description="Helical" evidence="8">
    <location>
        <begin position="398"/>
        <end position="418"/>
    </location>
</feature>
<proteinExistence type="inferred from homology"/>
<name>A0A563D885_9FLAO</name>
<evidence type="ECO:0000256" key="5">
    <source>
        <dbReference type="ARBA" id="ARBA00022692"/>
    </source>
</evidence>
<comment type="subcellular location">
    <subcellularLocation>
        <location evidence="2">Cell inner membrane</location>
        <topology evidence="2">Multi-pass membrane protein</topology>
    </subcellularLocation>
</comment>
<feature type="transmembrane region" description="Helical" evidence="8">
    <location>
        <begin position="146"/>
        <end position="169"/>
    </location>
</feature>
<keyword evidence="6 8" id="KW-1133">Transmembrane helix</keyword>
<evidence type="ECO:0000256" key="3">
    <source>
        <dbReference type="ARBA" id="ARBA00009120"/>
    </source>
</evidence>
<dbReference type="RefSeq" id="WP_146293537.1">
    <property type="nucleotide sequence ID" value="NZ_SELH01000026.1"/>
</dbReference>
<evidence type="ECO:0000256" key="6">
    <source>
        <dbReference type="ARBA" id="ARBA00022989"/>
    </source>
</evidence>
<dbReference type="Proteomes" id="UP000319499">
    <property type="component" value="Unassembled WGS sequence"/>
</dbReference>
<protein>
    <submittedName>
        <fullName evidence="9">L-fucose:H+ symporter permease</fullName>
    </submittedName>
</protein>
<dbReference type="InterPro" id="IPR011701">
    <property type="entry name" value="MFS"/>
</dbReference>
<evidence type="ECO:0000313" key="9">
    <source>
        <dbReference type="EMBL" id="TWP26151.1"/>
    </source>
</evidence>
<keyword evidence="5 8" id="KW-0812">Transmembrane</keyword>
<dbReference type="InterPro" id="IPR005964">
    <property type="entry name" value="Glc/Gal_transptr_bac"/>
</dbReference>
<dbReference type="InterPro" id="IPR050375">
    <property type="entry name" value="MFS_TsgA-like"/>
</dbReference>
<dbReference type="InterPro" id="IPR005275">
    <property type="entry name" value="Lfuc_symporter_FucP"/>
</dbReference>
<dbReference type="OrthoDB" id="9795150at2"/>
<comment type="similarity">
    <text evidence="3">Belongs to the major facilitator superfamily. FHS transporter (TC 2.A.1.7) family.</text>
</comment>
<gene>
    <name evidence="9" type="primary">fucP</name>
    <name evidence="9" type="ORF">ETU09_10650</name>
</gene>
<feature type="transmembrane region" description="Helical" evidence="8">
    <location>
        <begin position="83"/>
        <end position="100"/>
    </location>
</feature>
<dbReference type="NCBIfam" id="TIGR01272">
    <property type="entry name" value="gluP"/>
    <property type="match status" value="1"/>
</dbReference>
<dbReference type="GO" id="GO:0005354">
    <property type="term" value="F:galactose transmembrane transporter activity"/>
    <property type="evidence" value="ECO:0007669"/>
    <property type="project" value="InterPro"/>
</dbReference>
<feature type="transmembrane region" description="Helical" evidence="8">
    <location>
        <begin position="373"/>
        <end position="392"/>
    </location>
</feature>
<feature type="transmembrane region" description="Helical" evidence="8">
    <location>
        <begin position="315"/>
        <end position="331"/>
    </location>
</feature>
<dbReference type="GO" id="GO:0015535">
    <property type="term" value="F:fucose:proton symporter activity"/>
    <property type="evidence" value="ECO:0007669"/>
    <property type="project" value="InterPro"/>
</dbReference>
<evidence type="ECO:0000256" key="7">
    <source>
        <dbReference type="ARBA" id="ARBA00023136"/>
    </source>
</evidence>
<feature type="transmembrane region" description="Helical" evidence="8">
    <location>
        <begin position="12"/>
        <end position="32"/>
    </location>
</feature>
<dbReference type="Gene3D" id="1.20.1250.20">
    <property type="entry name" value="MFS general substrate transporter like domains"/>
    <property type="match status" value="2"/>
</dbReference>
<evidence type="ECO:0000256" key="2">
    <source>
        <dbReference type="ARBA" id="ARBA00004429"/>
    </source>
</evidence>
<evidence type="ECO:0000256" key="1">
    <source>
        <dbReference type="ARBA" id="ARBA00003321"/>
    </source>
</evidence>
<feature type="transmembrane region" description="Helical" evidence="8">
    <location>
        <begin position="52"/>
        <end position="76"/>
    </location>
</feature>
<feature type="transmembrane region" description="Helical" evidence="8">
    <location>
        <begin position="250"/>
        <end position="273"/>
    </location>
</feature>
<dbReference type="Pfam" id="PF07690">
    <property type="entry name" value="MFS_1"/>
    <property type="match status" value="1"/>
</dbReference>
<comment type="caution">
    <text evidence="9">The sequence shown here is derived from an EMBL/GenBank/DDBJ whole genome shotgun (WGS) entry which is preliminary data.</text>
</comment>
<evidence type="ECO:0000256" key="8">
    <source>
        <dbReference type="SAM" id="Phobius"/>
    </source>
</evidence>
<dbReference type="CDD" id="cd17394">
    <property type="entry name" value="MFS_FucP_like"/>
    <property type="match status" value="1"/>
</dbReference>
<dbReference type="PANTHER" id="PTHR43702:SF11">
    <property type="entry name" value="L-FUCOSE-PROTON SYMPORTER"/>
    <property type="match status" value="1"/>
</dbReference>
<reference evidence="9 10" key="1">
    <citation type="submission" date="2019-02" db="EMBL/GenBank/DDBJ databases">
        <title>Apibacter muscae sp. nov.: a novel member of the house fly microbiota.</title>
        <authorList>
            <person name="Park R."/>
        </authorList>
    </citation>
    <scope>NUCLEOTIDE SEQUENCE [LARGE SCALE GENOMIC DNA]</scope>
    <source>
        <strain evidence="9 10">AL1</strain>
    </source>
</reference>
<feature type="transmembrane region" description="Helical" evidence="8">
    <location>
        <begin position="337"/>
        <end position="361"/>
    </location>
</feature>
<dbReference type="GO" id="GO:0055056">
    <property type="term" value="F:D-glucose transmembrane transporter activity"/>
    <property type="evidence" value="ECO:0007669"/>
    <property type="project" value="InterPro"/>
</dbReference>
<keyword evidence="7 8" id="KW-0472">Membrane</keyword>
<accession>A0A563D885</accession>
<dbReference type="GO" id="GO:0005886">
    <property type="term" value="C:plasma membrane"/>
    <property type="evidence" value="ECO:0007669"/>
    <property type="project" value="UniProtKB-SubCell"/>
</dbReference>
<evidence type="ECO:0000313" key="10">
    <source>
        <dbReference type="Proteomes" id="UP000319499"/>
    </source>
</evidence>
<dbReference type="EMBL" id="SELH01000026">
    <property type="protein sequence ID" value="TWP26151.1"/>
    <property type="molecule type" value="Genomic_DNA"/>
</dbReference>
<feature type="transmembrane region" description="Helical" evidence="8">
    <location>
        <begin position="106"/>
        <end position="125"/>
    </location>
</feature>